<feature type="compositionally biased region" description="Low complexity" evidence="3">
    <location>
        <begin position="310"/>
        <end position="321"/>
    </location>
</feature>
<feature type="compositionally biased region" description="Acidic residues" evidence="3">
    <location>
        <begin position="339"/>
        <end position="349"/>
    </location>
</feature>
<dbReference type="PRINTS" id="PR01217">
    <property type="entry name" value="PRICHEXTENSN"/>
</dbReference>
<dbReference type="PANTHER" id="PTHR47827">
    <property type="entry name" value="AHD DOMAIN-CONTAINING PROTEIN"/>
    <property type="match status" value="1"/>
</dbReference>
<dbReference type="InterPro" id="IPR052790">
    <property type="entry name" value="YEATS_domain"/>
</dbReference>
<evidence type="ECO:0000313" key="5">
    <source>
        <dbReference type="Proteomes" id="UP000695022"/>
    </source>
</evidence>
<feature type="compositionally biased region" description="Basic residues" evidence="3">
    <location>
        <begin position="240"/>
        <end position="251"/>
    </location>
</feature>
<keyword evidence="1 2" id="KW-0539">Nucleus</keyword>
<dbReference type="Pfam" id="PF17793">
    <property type="entry name" value="AHD"/>
    <property type="match status" value="1"/>
</dbReference>
<keyword evidence="5" id="KW-1185">Reference proteome</keyword>
<comment type="subcellular location">
    <subcellularLocation>
        <location evidence="2">Nucleus</location>
    </subcellularLocation>
</comment>
<feature type="domain" description="YEATS" evidence="4">
    <location>
        <begin position="1"/>
        <end position="137"/>
    </location>
</feature>
<feature type="compositionally biased region" description="Basic and acidic residues" evidence="3">
    <location>
        <begin position="391"/>
        <end position="401"/>
    </location>
</feature>
<feature type="compositionally biased region" description="Basic and acidic residues" evidence="3">
    <location>
        <begin position="229"/>
        <end position="239"/>
    </location>
</feature>
<accession>A0ABM1EAR8</accession>
<protein>
    <submittedName>
        <fullName evidence="6">Protein AF-9-like</fullName>
    </submittedName>
</protein>
<dbReference type="PANTHER" id="PTHR47827:SF3">
    <property type="entry name" value="AF-9 ANC1 HOMOLOGY DOMAIN-CONTAINING PROTEIN"/>
    <property type="match status" value="1"/>
</dbReference>
<organism evidence="5 6">
    <name type="scientific">Priapulus caudatus</name>
    <name type="common">Priapulid worm</name>
    <dbReference type="NCBI Taxonomy" id="37621"/>
    <lineage>
        <taxon>Eukaryota</taxon>
        <taxon>Metazoa</taxon>
        <taxon>Ecdysozoa</taxon>
        <taxon>Scalidophora</taxon>
        <taxon>Priapulida</taxon>
        <taxon>Priapulimorpha</taxon>
        <taxon>Priapulimorphida</taxon>
        <taxon>Priapulidae</taxon>
        <taxon>Priapulus</taxon>
    </lineage>
</organism>
<feature type="region of interest" description="Disordered" evidence="3">
    <location>
        <begin position="141"/>
        <end position="509"/>
    </location>
</feature>
<dbReference type="GeneID" id="106810445"/>
<name>A0ABM1EAR8_PRICU</name>
<dbReference type="RefSeq" id="XP_014669289.1">
    <property type="nucleotide sequence ID" value="XM_014813803.1"/>
</dbReference>
<dbReference type="CDD" id="cd16906">
    <property type="entry name" value="YEATS_AF-9_like"/>
    <property type="match status" value="1"/>
</dbReference>
<feature type="compositionally biased region" description="Polar residues" evidence="3">
    <location>
        <begin position="196"/>
        <end position="213"/>
    </location>
</feature>
<dbReference type="InterPro" id="IPR055129">
    <property type="entry name" value="YEATS_dom"/>
</dbReference>
<dbReference type="InterPro" id="IPR038704">
    <property type="entry name" value="YEAST_sf"/>
</dbReference>
<evidence type="ECO:0000259" key="4">
    <source>
        <dbReference type="PROSITE" id="PS51037"/>
    </source>
</evidence>
<evidence type="ECO:0000256" key="2">
    <source>
        <dbReference type="PROSITE-ProRule" id="PRU00376"/>
    </source>
</evidence>
<feature type="compositionally biased region" description="Basic and acidic residues" evidence="3">
    <location>
        <begin position="158"/>
        <end position="167"/>
    </location>
</feature>
<dbReference type="Pfam" id="PF03366">
    <property type="entry name" value="YEATS"/>
    <property type="match status" value="1"/>
</dbReference>
<dbReference type="Gene3D" id="1.20.1270.290">
    <property type="match status" value="1"/>
</dbReference>
<evidence type="ECO:0000256" key="1">
    <source>
        <dbReference type="ARBA" id="ARBA00023242"/>
    </source>
</evidence>
<feature type="compositionally biased region" description="Basic and acidic residues" evidence="3">
    <location>
        <begin position="407"/>
        <end position="419"/>
    </location>
</feature>
<feature type="compositionally biased region" description="Pro residues" evidence="3">
    <location>
        <begin position="365"/>
        <end position="377"/>
    </location>
</feature>
<dbReference type="Gene3D" id="2.60.40.1970">
    <property type="entry name" value="YEATS domain"/>
    <property type="match status" value="1"/>
</dbReference>
<gene>
    <name evidence="6" type="primary">LOC106810445</name>
</gene>
<feature type="compositionally biased region" description="Pro residues" evidence="3">
    <location>
        <begin position="453"/>
        <end position="473"/>
    </location>
</feature>
<evidence type="ECO:0000256" key="3">
    <source>
        <dbReference type="SAM" id="MobiDB-lite"/>
    </source>
</evidence>
<reference evidence="6" key="1">
    <citation type="submission" date="2025-08" db="UniProtKB">
        <authorList>
            <consortium name="RefSeq"/>
        </authorList>
    </citation>
    <scope>IDENTIFICATION</scope>
</reference>
<dbReference type="Proteomes" id="UP000695022">
    <property type="component" value="Unplaced"/>
</dbReference>
<sequence length="574" mass="63082">MTAQSVQVKLELGHRTELRTRPTKEGFTHDWTVYVRGPEGSDIRHFVEKVVFYLHESFKKPKRVVKEPPYEVKESGYAGFNLPIDVYFRNKEEPKKIRFDYNLFLQLEGQPPVNHLRCEKLTFQNPTDDFRRKLIRASGVEMTQGETGEPQPISSPPDDARKVRPSERLCVVQEQPPGKGIPSKDIREEAEGEATLPTTVTKRSSSPFTSTMIDASAMAAKKSRPGEVAVKKERSSEKGKKTKEHKHSKKSKDRDRERGKPSSEEKKHKSKHKEKVKPVQTPPEDELPPVLSPMVDLQPISKEPEHKAVSPSTASSASPSSYPLGTCGSGGPLGSLIAELEEQESEEDIISPLSSDHTPTRPFSTPQPQPPPAPPTSLPLSTTPTNIATPPRHEKPAEKGRSNSAEKPARTKSRSESSGRSKSKKSSKSLKTSSSDGLRAATKPKSDATKSDVPPPPAPQPPAPLPPPAPPPANSTKDSKEKTSSQPAGETPVEAPETRLGAEQWPPGGDDLGELVALQQKLRTLRDRSRLQRIVDVVEETGLFSVTSSTFDFDLCSLDRTTVIRLQHCLDAAS</sequence>
<dbReference type="InterPro" id="IPR040930">
    <property type="entry name" value="AF-9_AHD"/>
</dbReference>
<evidence type="ECO:0000313" key="6">
    <source>
        <dbReference type="RefSeq" id="XP_014669289.1"/>
    </source>
</evidence>
<dbReference type="PROSITE" id="PS51037">
    <property type="entry name" value="YEATS"/>
    <property type="match status" value="1"/>
</dbReference>
<proteinExistence type="predicted"/>
<feature type="compositionally biased region" description="Basic and acidic residues" evidence="3">
    <location>
        <begin position="252"/>
        <end position="267"/>
    </location>
</feature>